<dbReference type="PROSITE" id="PS50249">
    <property type="entry name" value="MPN"/>
    <property type="match status" value="1"/>
</dbReference>
<dbReference type="Proteomes" id="UP001206067">
    <property type="component" value="Unassembled WGS sequence"/>
</dbReference>
<dbReference type="PANTHER" id="PTHR30471">
    <property type="entry name" value="DNA REPAIR PROTEIN RADC"/>
    <property type="match status" value="1"/>
</dbReference>
<keyword evidence="1" id="KW-0645">Protease</keyword>
<organism evidence="7 8">
    <name type="scientific">Parerythrobacter lacustris</name>
    <dbReference type="NCBI Taxonomy" id="2969984"/>
    <lineage>
        <taxon>Bacteria</taxon>
        <taxon>Pseudomonadati</taxon>
        <taxon>Pseudomonadota</taxon>
        <taxon>Alphaproteobacteria</taxon>
        <taxon>Sphingomonadales</taxon>
        <taxon>Erythrobacteraceae</taxon>
        <taxon>Parerythrobacter</taxon>
    </lineage>
</organism>
<keyword evidence="3" id="KW-0378">Hydrolase</keyword>
<evidence type="ECO:0000256" key="2">
    <source>
        <dbReference type="ARBA" id="ARBA00022723"/>
    </source>
</evidence>
<gene>
    <name evidence="7" type="ORF">NSO95_02210</name>
</gene>
<dbReference type="PANTHER" id="PTHR30471:SF3">
    <property type="entry name" value="UPF0758 PROTEIN YEES-RELATED"/>
    <property type="match status" value="1"/>
</dbReference>
<evidence type="ECO:0000313" key="7">
    <source>
        <dbReference type="EMBL" id="MCR2832749.1"/>
    </source>
</evidence>
<name>A0ABT1XM60_9SPHN</name>
<dbReference type="EMBL" id="JANKHH010000001">
    <property type="protein sequence ID" value="MCR2832749.1"/>
    <property type="molecule type" value="Genomic_DNA"/>
</dbReference>
<evidence type="ECO:0000259" key="6">
    <source>
        <dbReference type="PROSITE" id="PS50249"/>
    </source>
</evidence>
<evidence type="ECO:0000256" key="5">
    <source>
        <dbReference type="ARBA" id="ARBA00023049"/>
    </source>
</evidence>
<evidence type="ECO:0000256" key="1">
    <source>
        <dbReference type="ARBA" id="ARBA00022670"/>
    </source>
</evidence>
<accession>A0ABT1XM60</accession>
<feature type="domain" description="MPN" evidence="6">
    <location>
        <begin position="72"/>
        <end position="194"/>
    </location>
</feature>
<keyword evidence="8" id="KW-1185">Reference proteome</keyword>
<evidence type="ECO:0000256" key="3">
    <source>
        <dbReference type="ARBA" id="ARBA00022801"/>
    </source>
</evidence>
<sequence>MAQLLTPFAGDSADQLASRLRTQFGSLKRALDAPKDRLLAAAGPFAKSCELLLAARDLIDAATREDMVSRQVDVSDPALARYIRDRIGFCHEERLLVIFSGPGRSYLLDEEMGIGGPDTVRLTAATLFRRAFTVGAEGILLAHNHPSGMCSPSPADETATRELSGLAEKLQIELLDHLIVTRSKLFSMRAAGHFD</sequence>
<reference evidence="7 8" key="1">
    <citation type="submission" date="2022-08" db="EMBL/GenBank/DDBJ databases">
        <title>Polyphasic taxonomy analysis of Qipengyuania sp.RS5-5.</title>
        <authorList>
            <person name="Xamxidin M."/>
            <person name="Wu M."/>
        </authorList>
    </citation>
    <scope>NUCLEOTIDE SEQUENCE [LARGE SCALE GENOMIC DNA]</scope>
    <source>
        <strain evidence="7 8">RS5-5</strain>
    </source>
</reference>
<dbReference type="InterPro" id="IPR020891">
    <property type="entry name" value="UPF0758_CS"/>
</dbReference>
<protein>
    <recommendedName>
        <fullName evidence="6">MPN domain-containing protein</fullName>
    </recommendedName>
</protein>
<dbReference type="Gene3D" id="3.40.140.10">
    <property type="entry name" value="Cytidine Deaminase, domain 2"/>
    <property type="match status" value="1"/>
</dbReference>
<dbReference type="InterPro" id="IPR025657">
    <property type="entry name" value="RadC_JAB"/>
</dbReference>
<keyword evidence="5" id="KW-0482">Metalloprotease</keyword>
<dbReference type="PROSITE" id="PS01302">
    <property type="entry name" value="UPF0758"/>
    <property type="match status" value="1"/>
</dbReference>
<proteinExistence type="predicted"/>
<comment type="caution">
    <text evidence="7">The sequence shown here is derived from an EMBL/GenBank/DDBJ whole genome shotgun (WGS) entry which is preliminary data.</text>
</comment>
<dbReference type="InterPro" id="IPR001405">
    <property type="entry name" value="UPF0758"/>
</dbReference>
<dbReference type="InterPro" id="IPR037518">
    <property type="entry name" value="MPN"/>
</dbReference>
<evidence type="ECO:0000256" key="4">
    <source>
        <dbReference type="ARBA" id="ARBA00022833"/>
    </source>
</evidence>
<dbReference type="Pfam" id="PF04002">
    <property type="entry name" value="RadC"/>
    <property type="match status" value="1"/>
</dbReference>
<evidence type="ECO:0000313" key="8">
    <source>
        <dbReference type="Proteomes" id="UP001206067"/>
    </source>
</evidence>
<dbReference type="RefSeq" id="WP_257594506.1">
    <property type="nucleotide sequence ID" value="NZ_JANKHH010000001.1"/>
</dbReference>
<keyword evidence="2" id="KW-0479">Metal-binding</keyword>
<keyword evidence="4" id="KW-0862">Zinc</keyword>